<organism evidence="13 14">
    <name type="scientific">Phlyctema vagabunda</name>
    <dbReference type="NCBI Taxonomy" id="108571"/>
    <lineage>
        <taxon>Eukaryota</taxon>
        <taxon>Fungi</taxon>
        <taxon>Dikarya</taxon>
        <taxon>Ascomycota</taxon>
        <taxon>Pezizomycotina</taxon>
        <taxon>Leotiomycetes</taxon>
        <taxon>Helotiales</taxon>
        <taxon>Dermateaceae</taxon>
        <taxon>Phlyctema</taxon>
    </lineage>
</organism>
<keyword evidence="14" id="KW-1185">Reference proteome</keyword>
<keyword evidence="3 10" id="KW-0812">Transmembrane</keyword>
<dbReference type="CDD" id="cd18579">
    <property type="entry name" value="ABC_6TM_ABCC_D1"/>
    <property type="match status" value="1"/>
</dbReference>
<feature type="transmembrane region" description="Helical" evidence="10">
    <location>
        <begin position="73"/>
        <end position="92"/>
    </location>
</feature>
<feature type="transmembrane region" description="Helical" evidence="10">
    <location>
        <begin position="891"/>
        <end position="914"/>
    </location>
</feature>
<evidence type="ECO:0000256" key="10">
    <source>
        <dbReference type="SAM" id="Phobius"/>
    </source>
</evidence>
<dbReference type="InterPro" id="IPR044726">
    <property type="entry name" value="ABCC_6TM_D2"/>
</dbReference>
<feature type="domain" description="ABC transporter" evidence="11">
    <location>
        <begin position="1173"/>
        <end position="1402"/>
    </location>
</feature>
<feature type="transmembrane region" description="Helical" evidence="10">
    <location>
        <begin position="98"/>
        <end position="118"/>
    </location>
</feature>
<feature type="region of interest" description="Disordered" evidence="9">
    <location>
        <begin position="1149"/>
        <end position="1170"/>
    </location>
</feature>
<sequence>MNNTAVCATNDDNSFGPQVEGCIRSFDFTLTFENLILSVLPSAVFILIAPVRIFTLYKRQRKVAGRRFQTSKLLTIALFGILQSSLLMTLVTNRKQRTPSSIAAAVLGMLDAVVFLFLSHAEHGRNIRPSMLIGTFLLLTLLFDIVRLRTLWLIGQDTNVARLFTTSVVLKLGIMILEAKEKRSYLNDADRLRGPEELSGIFSQGVFFWVNQLVRAGYEKVLSLEDLYPLDDQLVAIRLNQKLMKSWEKSSGNTKYRLLFDTMRAFKWEVLAPILPRIILIGFTFCQPLLLNRFLEYLQDSEASDDIGYGLVGAYGLVYFGLAITTGFYYHRVYRFITIVRGALITAIYRKTTEISITALDNSAAVTLLSADVERIVEGFRSLHEFWANLIQVGIVTYLLQKELGAACVAPIVVAIVCAALTFGLSSTAGKKQEVWMKAIQERIGVTSAMLSSMKGVKMAGLIDKMTSLVQSLRVSEVNSAGRFRKLMVYAVTIAFVPIHLSPAITFAVFTIISQTSGTTLDTARMFTSITLMALLANPLSQVFQSVPSFIAAISCFTRIQRFLLSDTKSDHRLLINSVSATSLENVGEGIELQPVRNTAVPLDQYAFMIRSGTFGWLESEPILRDLDLSIETSKLTLLIGPVASGKSTLLKALLGETPSSKGFVYVATKEVAFCDQTPWLKNGTVQKNILGFSNFDAPWYSAVVHACGFKEDLATFPLRDQSLVGSKGITLSGGQKQRLAIARAVYSKKRVLFFDDVFSVNLLPSADHIVALDSSGQIVEQGTFEELSRSGGYVQSFRVKQGKPESSTAEVNATLPAFESNSSTLVDAMDEKTRQLGDLSVYWYYFKSVGWWTTSVLLFYQAVNAFTSSFPTVWLKWWADANNASPNADIGMYLGVYIAFQVSAVFALFLVAWQSFVPLIIKSGLKLHWETLRTVTAAPLALFATVDAGVLLNRFSQDIELIDGELPLAVLNFIASMFNCLTSGILIATAAFYIALVYPFIIVIFYFIQRFYLRTSRQLRFMDIEAKSPLYTQFIESLSGLSTIRAFDWQQNERDLNLQLLDSSQRPFYLLYMIQRWLTLVLSLITMVLALVVTGVAVKLRHSVSPGFTGVALMNVVVFGSNLESLVLYWTILETSIGAVSRVKSFSERTEPESRPGETTTPPEDWPQHGNIEFIKISASYKAAENKALDELSLSIRPGEKLGICGRSGSGKSTFILALFRMIEIDPGSILIDDIDISTLPRNDIRLRLNAISQEPYFIAGTIRLNLDPYEQSCDEDRIRALRKVSLWENGISDLAAEMDPESLSHGQRQLFCLARAILRKTRIVILDEATSSVDRKTDALMQEIIRDEFRTHTIIAVAHRLDTILDFDRVAVLDRGRLKECDEPTVLLNTEGSAFKELYETYASSKEDEQGTPSTGITVRI</sequence>
<dbReference type="InterPro" id="IPR003439">
    <property type="entry name" value="ABC_transporter-like_ATP-bd"/>
</dbReference>
<evidence type="ECO:0000256" key="3">
    <source>
        <dbReference type="ARBA" id="ARBA00022692"/>
    </source>
</evidence>
<dbReference type="Proteomes" id="UP001629113">
    <property type="component" value="Unassembled WGS sequence"/>
</dbReference>
<dbReference type="Pfam" id="PF00664">
    <property type="entry name" value="ABC_membrane"/>
    <property type="match status" value="1"/>
</dbReference>
<evidence type="ECO:0000259" key="11">
    <source>
        <dbReference type="PROSITE" id="PS50893"/>
    </source>
</evidence>
<reference evidence="13 14" key="1">
    <citation type="submission" date="2024-06" db="EMBL/GenBank/DDBJ databases">
        <title>Complete genome of Phlyctema vagabunda strain 19-DSS-EL-015.</title>
        <authorList>
            <person name="Fiorenzani C."/>
        </authorList>
    </citation>
    <scope>NUCLEOTIDE SEQUENCE [LARGE SCALE GENOMIC DNA]</scope>
    <source>
        <strain evidence="13 14">19-DSS-EL-015</strain>
    </source>
</reference>
<keyword evidence="4" id="KW-0547">Nucleotide-binding</keyword>
<dbReference type="CDD" id="cd03244">
    <property type="entry name" value="ABCC_MRP_domain2"/>
    <property type="match status" value="1"/>
</dbReference>
<keyword evidence="8" id="KW-0325">Glycoprotein</keyword>
<evidence type="ECO:0000256" key="6">
    <source>
        <dbReference type="ARBA" id="ARBA00022989"/>
    </source>
</evidence>
<gene>
    <name evidence="13" type="ORF">PVAG01_04736</name>
</gene>
<feature type="transmembrane region" description="Helical" evidence="10">
    <location>
        <begin position="850"/>
        <end position="871"/>
    </location>
</feature>
<dbReference type="InterPro" id="IPR036640">
    <property type="entry name" value="ABC1_TM_sf"/>
</dbReference>
<dbReference type="PROSITE" id="PS50893">
    <property type="entry name" value="ABC_TRANSPORTER_2"/>
    <property type="match status" value="2"/>
</dbReference>
<evidence type="ECO:0000313" key="14">
    <source>
        <dbReference type="Proteomes" id="UP001629113"/>
    </source>
</evidence>
<name>A0ABR4PI23_9HELO</name>
<dbReference type="InterPro" id="IPR003593">
    <property type="entry name" value="AAA+_ATPase"/>
</dbReference>
<dbReference type="SUPFAM" id="SSF52540">
    <property type="entry name" value="P-loop containing nucleoside triphosphate hydrolases"/>
    <property type="match status" value="2"/>
</dbReference>
<proteinExistence type="predicted"/>
<feature type="transmembrane region" description="Helical" evidence="10">
    <location>
        <begin position="487"/>
        <end position="512"/>
    </location>
</feature>
<feature type="transmembrane region" description="Helical" evidence="10">
    <location>
        <begin position="935"/>
        <end position="956"/>
    </location>
</feature>
<dbReference type="Gene3D" id="3.40.50.300">
    <property type="entry name" value="P-loop containing nucleotide triphosphate hydrolases"/>
    <property type="match status" value="2"/>
</dbReference>
<comment type="caution">
    <text evidence="13">The sequence shown here is derived from an EMBL/GenBank/DDBJ whole genome shotgun (WGS) entry which is preliminary data.</text>
</comment>
<feature type="domain" description="ABC transporter" evidence="11">
    <location>
        <begin position="601"/>
        <end position="832"/>
    </location>
</feature>
<accession>A0ABR4PI23</accession>
<protein>
    <submittedName>
        <fullName evidence="13">Uncharacterized protein</fullName>
    </submittedName>
</protein>
<evidence type="ECO:0000256" key="7">
    <source>
        <dbReference type="ARBA" id="ARBA00023136"/>
    </source>
</evidence>
<dbReference type="PANTHER" id="PTHR24223:SF399">
    <property type="entry name" value="ABC TRANSPORTER ATNG"/>
    <property type="match status" value="1"/>
</dbReference>
<dbReference type="PROSITE" id="PS50929">
    <property type="entry name" value="ABC_TM1F"/>
    <property type="match status" value="2"/>
</dbReference>
<dbReference type="InterPro" id="IPR027417">
    <property type="entry name" value="P-loop_NTPase"/>
</dbReference>
<feature type="transmembrane region" description="Helical" evidence="10">
    <location>
        <begin position="1078"/>
        <end position="1099"/>
    </location>
</feature>
<feature type="domain" description="ABC transmembrane type-1" evidence="12">
    <location>
        <begin position="278"/>
        <end position="552"/>
    </location>
</feature>
<feature type="transmembrane region" description="Helical" evidence="10">
    <location>
        <begin position="404"/>
        <end position="425"/>
    </location>
</feature>
<dbReference type="SMART" id="SM00382">
    <property type="entry name" value="AAA"/>
    <property type="match status" value="2"/>
</dbReference>
<dbReference type="InterPro" id="IPR044746">
    <property type="entry name" value="ABCC_6TM_D1"/>
</dbReference>
<evidence type="ECO:0000256" key="4">
    <source>
        <dbReference type="ARBA" id="ARBA00022741"/>
    </source>
</evidence>
<evidence type="ECO:0000256" key="5">
    <source>
        <dbReference type="ARBA" id="ARBA00022840"/>
    </source>
</evidence>
<dbReference type="InterPro" id="IPR011527">
    <property type="entry name" value="ABC1_TM_dom"/>
</dbReference>
<evidence type="ECO:0000256" key="8">
    <source>
        <dbReference type="ARBA" id="ARBA00023180"/>
    </source>
</evidence>
<dbReference type="CDD" id="cd18580">
    <property type="entry name" value="ABC_6TM_ABCC_D2"/>
    <property type="match status" value="1"/>
</dbReference>
<feature type="transmembrane region" description="Helical" evidence="10">
    <location>
        <begin position="274"/>
        <end position="295"/>
    </location>
</feature>
<evidence type="ECO:0000259" key="12">
    <source>
        <dbReference type="PROSITE" id="PS50929"/>
    </source>
</evidence>
<feature type="transmembrane region" description="Helical" evidence="10">
    <location>
        <begin position="976"/>
        <end position="1009"/>
    </location>
</feature>
<feature type="transmembrane region" description="Helical" evidence="10">
    <location>
        <begin position="130"/>
        <end position="148"/>
    </location>
</feature>
<keyword evidence="6 10" id="KW-1133">Transmembrane helix</keyword>
<comment type="subcellular location">
    <subcellularLocation>
        <location evidence="1">Membrane</location>
        <topology evidence="1">Multi-pass membrane protein</topology>
    </subcellularLocation>
</comment>
<dbReference type="InterPro" id="IPR056227">
    <property type="entry name" value="TMD0_ABC"/>
</dbReference>
<dbReference type="PROSITE" id="PS00211">
    <property type="entry name" value="ABC_TRANSPORTER_1"/>
    <property type="match status" value="2"/>
</dbReference>
<feature type="transmembrane region" description="Helical" evidence="10">
    <location>
        <begin position="160"/>
        <end position="177"/>
    </location>
</feature>
<dbReference type="Pfam" id="PF00005">
    <property type="entry name" value="ABC_tran"/>
    <property type="match status" value="2"/>
</dbReference>
<dbReference type="EMBL" id="JBFCZG010000004">
    <property type="protein sequence ID" value="KAL3422989.1"/>
    <property type="molecule type" value="Genomic_DNA"/>
</dbReference>
<evidence type="ECO:0000256" key="9">
    <source>
        <dbReference type="SAM" id="MobiDB-lite"/>
    </source>
</evidence>
<keyword evidence="2" id="KW-0813">Transport</keyword>
<evidence type="ECO:0000313" key="13">
    <source>
        <dbReference type="EMBL" id="KAL3422989.1"/>
    </source>
</evidence>
<keyword evidence="7 10" id="KW-0472">Membrane</keyword>
<evidence type="ECO:0000256" key="1">
    <source>
        <dbReference type="ARBA" id="ARBA00004141"/>
    </source>
</evidence>
<feature type="transmembrane region" description="Helical" evidence="10">
    <location>
        <begin position="35"/>
        <end position="53"/>
    </location>
</feature>
<evidence type="ECO:0000256" key="2">
    <source>
        <dbReference type="ARBA" id="ARBA00022448"/>
    </source>
</evidence>
<dbReference type="PANTHER" id="PTHR24223">
    <property type="entry name" value="ATP-BINDING CASSETTE SUB-FAMILY C"/>
    <property type="match status" value="1"/>
</dbReference>
<dbReference type="InterPro" id="IPR017871">
    <property type="entry name" value="ABC_transporter-like_CS"/>
</dbReference>
<feature type="domain" description="ABC transmembrane type-1" evidence="12">
    <location>
        <begin position="857"/>
        <end position="1136"/>
    </location>
</feature>
<keyword evidence="5" id="KW-0067">ATP-binding</keyword>
<dbReference type="InterPro" id="IPR050173">
    <property type="entry name" value="ABC_transporter_C-like"/>
</dbReference>
<dbReference type="SUPFAM" id="SSF90123">
    <property type="entry name" value="ABC transporter transmembrane region"/>
    <property type="match status" value="2"/>
</dbReference>
<dbReference type="Pfam" id="PF24357">
    <property type="entry name" value="TMD0_ABC"/>
    <property type="match status" value="1"/>
</dbReference>
<feature type="transmembrane region" description="Helical" evidence="10">
    <location>
        <begin position="307"/>
        <end position="330"/>
    </location>
</feature>
<dbReference type="Gene3D" id="1.20.1560.10">
    <property type="entry name" value="ABC transporter type 1, transmembrane domain"/>
    <property type="match status" value="2"/>
</dbReference>